<dbReference type="AlphaFoldDB" id="A0A850EE58"/>
<evidence type="ECO:0000313" key="2">
    <source>
        <dbReference type="Proteomes" id="UP000564806"/>
    </source>
</evidence>
<protein>
    <submittedName>
        <fullName evidence="1">Uncharacterized protein</fullName>
    </submittedName>
</protein>
<gene>
    <name evidence="1" type="ORF">HPT30_03780</name>
</gene>
<keyword evidence="2" id="KW-1185">Reference proteome</keyword>
<comment type="caution">
    <text evidence="1">The sequence shown here is derived from an EMBL/GenBank/DDBJ whole genome shotgun (WGS) entry which is preliminary data.</text>
</comment>
<dbReference type="EMBL" id="JABWCS010000187">
    <property type="protein sequence ID" value="NUU59475.1"/>
    <property type="molecule type" value="Genomic_DNA"/>
</dbReference>
<dbReference type="InterPro" id="IPR058926">
    <property type="entry name" value="YmzB-like"/>
</dbReference>
<dbReference type="Pfam" id="PF25846">
    <property type="entry name" value="YmzB"/>
    <property type="match status" value="1"/>
</dbReference>
<dbReference type="Proteomes" id="UP000564806">
    <property type="component" value="Unassembled WGS sequence"/>
</dbReference>
<reference evidence="1" key="1">
    <citation type="submission" date="2020-06" db="EMBL/GenBank/DDBJ databases">
        <title>Paenibacillus sp. nov., isolated from soil.</title>
        <authorList>
            <person name="Seo Y.L."/>
        </authorList>
    </citation>
    <scope>NUCLEOTIDE SEQUENCE [LARGE SCALE GENOMIC DNA]</scope>
    <source>
        <strain evidence="1">JW14</strain>
    </source>
</reference>
<dbReference type="RefSeq" id="WP_175370160.1">
    <property type="nucleotide sequence ID" value="NZ_JABWCS010000187.1"/>
</dbReference>
<evidence type="ECO:0000313" key="1">
    <source>
        <dbReference type="EMBL" id="NUU59475.1"/>
    </source>
</evidence>
<proteinExistence type="predicted"/>
<name>A0A850EE58_9BACL</name>
<accession>A0A850EE58</accession>
<organism evidence="1 2">
    <name type="scientific">Paenibacillus agri</name>
    <dbReference type="NCBI Taxonomy" id="2744309"/>
    <lineage>
        <taxon>Bacteria</taxon>
        <taxon>Bacillati</taxon>
        <taxon>Bacillota</taxon>
        <taxon>Bacilli</taxon>
        <taxon>Bacillales</taxon>
        <taxon>Paenibacillaceae</taxon>
        <taxon>Paenibacillus</taxon>
    </lineage>
</organism>
<sequence>MEQQVQQLSDWLNTQVNKTILIEKQELSDTDTIHFKLEGVDYRDADDVIDDYLDSALILRGSGSTLNRDGELVRLPQANYEIAVSGLRLNHSDAEAAEVQTDRAHYTLSKE</sequence>